<proteinExistence type="predicted"/>
<name>A0A9J6A2C3_SOLCO</name>
<sequence length="241" mass="26603">MDEQSNTATSSKTFGPWEPYLFRRAHIGNQILQTEKTKTAPSHITVARLTALKRAYADIILNTAKEAAARIMSSEQKAVRYKHELQVAKEEGLGMLLRLKQMMDSKFKHLSFFLPIPFLVFWPGVVVRMETLALHLLAESEINCLRLCGNILLDSVLPFLSFSLSLGLVLVEVGKEVPGGIVEVHASCPKDHLEKTATAWFQAGIACLPTCLCVPFLIMGSLALSKGMPSVMGSRNYNATN</sequence>
<dbReference type="Proteomes" id="UP000824120">
    <property type="component" value="Chromosome 3"/>
</dbReference>
<keyword evidence="1" id="KW-1133">Transmembrane helix</keyword>
<dbReference type="EMBL" id="JACXVP010000003">
    <property type="protein sequence ID" value="KAG5618271.1"/>
    <property type="molecule type" value="Genomic_DNA"/>
</dbReference>
<dbReference type="PANTHER" id="PTHR34778:SF2">
    <property type="entry name" value="OS02G0580700 PROTEIN"/>
    <property type="match status" value="1"/>
</dbReference>
<protein>
    <submittedName>
        <fullName evidence="2">Uncharacterized protein</fullName>
    </submittedName>
</protein>
<reference evidence="2 3" key="1">
    <citation type="submission" date="2020-09" db="EMBL/GenBank/DDBJ databases">
        <title>De no assembly of potato wild relative species, Solanum commersonii.</title>
        <authorList>
            <person name="Cho K."/>
        </authorList>
    </citation>
    <scope>NUCLEOTIDE SEQUENCE [LARGE SCALE GENOMIC DNA]</scope>
    <source>
        <strain evidence="2">LZ3.2</strain>
        <tissue evidence="2">Leaf</tissue>
    </source>
</reference>
<organism evidence="2 3">
    <name type="scientific">Solanum commersonii</name>
    <name type="common">Commerson's wild potato</name>
    <name type="synonym">Commerson's nightshade</name>
    <dbReference type="NCBI Taxonomy" id="4109"/>
    <lineage>
        <taxon>Eukaryota</taxon>
        <taxon>Viridiplantae</taxon>
        <taxon>Streptophyta</taxon>
        <taxon>Embryophyta</taxon>
        <taxon>Tracheophyta</taxon>
        <taxon>Spermatophyta</taxon>
        <taxon>Magnoliopsida</taxon>
        <taxon>eudicotyledons</taxon>
        <taxon>Gunneridae</taxon>
        <taxon>Pentapetalae</taxon>
        <taxon>asterids</taxon>
        <taxon>lamiids</taxon>
        <taxon>Solanales</taxon>
        <taxon>Solanaceae</taxon>
        <taxon>Solanoideae</taxon>
        <taxon>Solaneae</taxon>
        <taxon>Solanum</taxon>
    </lineage>
</organism>
<evidence type="ECO:0000313" key="2">
    <source>
        <dbReference type="EMBL" id="KAG5618271.1"/>
    </source>
</evidence>
<feature type="transmembrane region" description="Helical" evidence="1">
    <location>
        <begin position="110"/>
        <end position="127"/>
    </location>
</feature>
<keyword evidence="3" id="KW-1185">Reference proteome</keyword>
<accession>A0A9J6A2C3</accession>
<dbReference type="PANTHER" id="PTHR34778">
    <property type="entry name" value="OS02G0580700 PROTEIN"/>
    <property type="match status" value="1"/>
</dbReference>
<keyword evidence="1" id="KW-0812">Transmembrane</keyword>
<dbReference type="OrthoDB" id="657513at2759"/>
<evidence type="ECO:0000256" key="1">
    <source>
        <dbReference type="SAM" id="Phobius"/>
    </source>
</evidence>
<evidence type="ECO:0000313" key="3">
    <source>
        <dbReference type="Proteomes" id="UP000824120"/>
    </source>
</evidence>
<comment type="caution">
    <text evidence="2">The sequence shown here is derived from an EMBL/GenBank/DDBJ whole genome shotgun (WGS) entry which is preliminary data.</text>
</comment>
<feature type="transmembrane region" description="Helical" evidence="1">
    <location>
        <begin position="199"/>
        <end position="225"/>
    </location>
</feature>
<keyword evidence="1" id="KW-0472">Membrane</keyword>
<gene>
    <name evidence="2" type="ORF">H5410_018095</name>
</gene>
<dbReference type="AlphaFoldDB" id="A0A9J6A2C3"/>